<name>A0A1N7L0Z9_9BACL</name>
<dbReference type="RefSeq" id="WP_159437294.1">
    <property type="nucleotide sequence ID" value="NZ_FTOO01000002.1"/>
</dbReference>
<dbReference type="EMBL" id="FTOO01000002">
    <property type="protein sequence ID" value="SIS67497.1"/>
    <property type="molecule type" value="Genomic_DNA"/>
</dbReference>
<evidence type="ECO:0000313" key="2">
    <source>
        <dbReference type="Proteomes" id="UP000186156"/>
    </source>
</evidence>
<accession>A0A1N7L0Z9</accession>
<reference evidence="2" key="1">
    <citation type="submission" date="2017-01" db="EMBL/GenBank/DDBJ databases">
        <authorList>
            <person name="Varghese N."/>
            <person name="Submissions S."/>
        </authorList>
    </citation>
    <scope>NUCLEOTIDE SEQUENCE [LARGE SCALE GENOMIC DNA]</scope>
    <source>
        <strain evidence="2">DSM 16176</strain>
    </source>
</reference>
<proteinExistence type="predicted"/>
<dbReference type="Proteomes" id="UP000186156">
    <property type="component" value="Unassembled WGS sequence"/>
</dbReference>
<keyword evidence="2" id="KW-1185">Reference proteome</keyword>
<dbReference type="AlphaFoldDB" id="A0A1N7L0Z9"/>
<organism evidence="1 2">
    <name type="scientific">Alicyclobacillus vulcanalis</name>
    <dbReference type="NCBI Taxonomy" id="252246"/>
    <lineage>
        <taxon>Bacteria</taxon>
        <taxon>Bacillati</taxon>
        <taxon>Bacillota</taxon>
        <taxon>Bacilli</taxon>
        <taxon>Bacillales</taxon>
        <taxon>Alicyclobacillaceae</taxon>
        <taxon>Alicyclobacillus</taxon>
    </lineage>
</organism>
<sequence>MRMPALALERQLMQQSGGTLVRSDELRILSGDAVHWVEKPQNPKPSQR</sequence>
<evidence type="ECO:0000313" key="1">
    <source>
        <dbReference type="EMBL" id="SIS67497.1"/>
    </source>
</evidence>
<protein>
    <submittedName>
        <fullName evidence="1">Uncharacterized protein</fullName>
    </submittedName>
</protein>
<gene>
    <name evidence="1" type="ORF">SAMN05421799_102332</name>
</gene>